<reference evidence="5" key="1">
    <citation type="submission" date="2023-06" db="EMBL/GenBank/DDBJ databases">
        <title>Genome-scale phylogeny and comparative genomics of the fungal order Sordariales.</title>
        <authorList>
            <consortium name="Lawrence Berkeley National Laboratory"/>
            <person name="Hensen N."/>
            <person name="Bonometti L."/>
            <person name="Westerberg I."/>
            <person name="Brannstrom I.O."/>
            <person name="Guillou S."/>
            <person name="Cros-Aarteil S."/>
            <person name="Calhoun S."/>
            <person name="Haridas S."/>
            <person name="Kuo A."/>
            <person name="Mondo S."/>
            <person name="Pangilinan J."/>
            <person name="Riley R."/>
            <person name="Labutti K."/>
            <person name="Andreopoulos B."/>
            <person name="Lipzen A."/>
            <person name="Chen C."/>
            <person name="Yanf M."/>
            <person name="Daum C."/>
            <person name="Ng V."/>
            <person name="Clum A."/>
            <person name="Steindorff A."/>
            <person name="Ohm R."/>
            <person name="Martin F."/>
            <person name="Silar P."/>
            <person name="Natvig D."/>
            <person name="Lalanne C."/>
            <person name="Gautier V."/>
            <person name="Ament-Velasquez S.L."/>
            <person name="Kruys A."/>
            <person name="Hutchinson M.I."/>
            <person name="Powell A.J."/>
            <person name="Barry K."/>
            <person name="Miller A.N."/>
            <person name="Grigoriev I.V."/>
            <person name="Debuchy R."/>
            <person name="Gladieux P."/>
            <person name="Thoren M.H."/>
            <person name="Johannesson H."/>
        </authorList>
    </citation>
    <scope>NUCLEOTIDE SEQUENCE</scope>
    <source>
        <strain evidence="5">PSN4</strain>
    </source>
</reference>
<keyword evidence="3" id="KW-0560">Oxidoreductase</keyword>
<feature type="domain" description="Enoyl reductase (ER)" evidence="4">
    <location>
        <begin position="8"/>
        <end position="348"/>
    </location>
</feature>
<dbReference type="SUPFAM" id="SSF51735">
    <property type="entry name" value="NAD(P)-binding Rossmann-fold domains"/>
    <property type="match status" value="1"/>
</dbReference>
<evidence type="ECO:0000256" key="2">
    <source>
        <dbReference type="ARBA" id="ARBA00022857"/>
    </source>
</evidence>
<proteinExistence type="inferred from homology"/>
<dbReference type="InterPro" id="IPR013154">
    <property type="entry name" value="ADH-like_N"/>
</dbReference>
<dbReference type="GO" id="GO:0016651">
    <property type="term" value="F:oxidoreductase activity, acting on NAD(P)H"/>
    <property type="evidence" value="ECO:0007669"/>
    <property type="project" value="InterPro"/>
</dbReference>
<dbReference type="Gene3D" id="3.90.180.10">
    <property type="entry name" value="Medium-chain alcohol dehydrogenases, catalytic domain"/>
    <property type="match status" value="1"/>
</dbReference>
<dbReference type="AlphaFoldDB" id="A0AAJ0B1C7"/>
<evidence type="ECO:0000256" key="1">
    <source>
        <dbReference type="ARBA" id="ARBA00008072"/>
    </source>
</evidence>
<dbReference type="SMART" id="SM00829">
    <property type="entry name" value="PKS_ER"/>
    <property type="match status" value="1"/>
</dbReference>
<evidence type="ECO:0000259" key="4">
    <source>
        <dbReference type="SMART" id="SM00829"/>
    </source>
</evidence>
<dbReference type="Pfam" id="PF08240">
    <property type="entry name" value="ADH_N"/>
    <property type="match status" value="1"/>
</dbReference>
<keyword evidence="6" id="KW-1185">Reference proteome</keyword>
<accession>A0AAJ0B1C7</accession>
<evidence type="ECO:0000256" key="3">
    <source>
        <dbReference type="ARBA" id="ARBA00023002"/>
    </source>
</evidence>
<dbReference type="Proteomes" id="UP001239445">
    <property type="component" value="Unassembled WGS sequence"/>
</dbReference>
<keyword evidence="2" id="KW-0521">NADP</keyword>
<gene>
    <name evidence="5" type="ORF">QBC47DRAFT_395185</name>
</gene>
<dbReference type="SUPFAM" id="SSF50129">
    <property type="entry name" value="GroES-like"/>
    <property type="match status" value="1"/>
</dbReference>
<dbReference type="CDD" id="cd08249">
    <property type="entry name" value="enoyl_reductase_like"/>
    <property type="match status" value="1"/>
</dbReference>
<dbReference type="PANTHER" id="PTHR45348">
    <property type="entry name" value="HYPOTHETICAL OXIDOREDUCTASE (EUROFUNG)"/>
    <property type="match status" value="1"/>
</dbReference>
<dbReference type="PANTHER" id="PTHR45348:SF6">
    <property type="entry name" value="TRANS-ENOYL REDUCTASE APDC"/>
    <property type="match status" value="1"/>
</dbReference>
<evidence type="ECO:0000313" key="5">
    <source>
        <dbReference type="EMBL" id="KAK1749888.1"/>
    </source>
</evidence>
<comment type="similarity">
    <text evidence="1">Belongs to the zinc-containing alcohol dehydrogenase family.</text>
</comment>
<dbReference type="InterPro" id="IPR047122">
    <property type="entry name" value="Trans-enoyl_RdTase-like"/>
</dbReference>
<dbReference type="Gene3D" id="3.40.50.720">
    <property type="entry name" value="NAD(P)-binding Rossmann-like Domain"/>
    <property type="match status" value="1"/>
</dbReference>
<dbReference type="InterPro" id="IPR036291">
    <property type="entry name" value="NAD(P)-bd_dom_sf"/>
</dbReference>
<name>A0AAJ0B1C7_9PEZI</name>
<protein>
    <submittedName>
        <fullName evidence="5">Alcohol dehydrogenase</fullName>
    </submittedName>
</protein>
<organism evidence="5 6">
    <name type="scientific">Echria macrotheca</name>
    <dbReference type="NCBI Taxonomy" id="438768"/>
    <lineage>
        <taxon>Eukaryota</taxon>
        <taxon>Fungi</taxon>
        <taxon>Dikarya</taxon>
        <taxon>Ascomycota</taxon>
        <taxon>Pezizomycotina</taxon>
        <taxon>Sordariomycetes</taxon>
        <taxon>Sordariomycetidae</taxon>
        <taxon>Sordariales</taxon>
        <taxon>Schizotheciaceae</taxon>
        <taxon>Echria</taxon>
    </lineage>
</organism>
<sequence length="355" mass="38311">MTTQRAVKVLSEGKATVADNAPLPALREGDVLVKIACVAINPADGKSLVMSPTPGAVIGSDFAGTIFALAEENGAGTIKLKVGDRVCGFVFGNNPFRVDNGAFSEYVAVPAGLVIRIPDSMSFEEAATLGTGLATSGLALYHMLKLPMPSQPATKPSYALVYGGGTSTGTIAIQLLRRSGFIPVTTCSPRSEARLKSIGAAHTFDYKAPTCGSDIREYTQNQLAVALDCITDTRSMTICYEAIGTAGGDYLALNPFPLRAHTRRSVKPDWIITYSVFDQPIGWQRPFNWDPRPLDKEFAVKWYEQASQLLDRNLIRSHPYQIRPGGLNAVPEGVESVWKGEIMGHKLVYQVQDSV</sequence>
<comment type="caution">
    <text evidence="5">The sequence shown here is derived from an EMBL/GenBank/DDBJ whole genome shotgun (WGS) entry which is preliminary data.</text>
</comment>
<evidence type="ECO:0000313" key="6">
    <source>
        <dbReference type="Proteomes" id="UP001239445"/>
    </source>
</evidence>
<dbReference type="EMBL" id="MU839851">
    <property type="protein sequence ID" value="KAK1749888.1"/>
    <property type="molecule type" value="Genomic_DNA"/>
</dbReference>
<dbReference type="InterPro" id="IPR011032">
    <property type="entry name" value="GroES-like_sf"/>
</dbReference>
<dbReference type="InterPro" id="IPR020843">
    <property type="entry name" value="ER"/>
</dbReference>